<evidence type="ECO:0000313" key="1">
    <source>
        <dbReference type="EMBL" id="TMR10086.1"/>
    </source>
</evidence>
<protein>
    <submittedName>
        <fullName evidence="1">Uncharacterized protein</fullName>
    </submittedName>
</protein>
<sequence length="118" mass="12568">MSHASDIDHVPANRLDPAGIIDLDTGQPRLCASKCATCIFRPGNLMHLEPGRRDAMVAEALANNSWIICHKTLPYGGQPTAGQAVCRGFYDVHGRDSAGVRIVHAYGGFTEVTPPTAA</sequence>
<comment type="caution">
    <text evidence="1">The sequence shown here is derived from an EMBL/GenBank/DDBJ whole genome shotgun (WGS) entry which is preliminary data.</text>
</comment>
<proteinExistence type="predicted"/>
<keyword evidence="2" id="KW-1185">Reference proteome</keyword>
<name>A0A5S4F1W9_9ACTN</name>
<gene>
    <name evidence="1" type="ORF">ETD86_40900</name>
</gene>
<accession>A0A5S4F1W9</accession>
<dbReference type="AlphaFoldDB" id="A0A5S4F1W9"/>
<dbReference type="RefSeq" id="WP_138672000.1">
    <property type="nucleotide sequence ID" value="NZ_VCKY01000204.1"/>
</dbReference>
<reference evidence="1 2" key="1">
    <citation type="submission" date="2019-05" db="EMBL/GenBank/DDBJ databases">
        <title>Draft genome sequence of Nonomuraea turkmeniaca DSM 43926.</title>
        <authorList>
            <person name="Saricaoglu S."/>
            <person name="Isik K."/>
        </authorList>
    </citation>
    <scope>NUCLEOTIDE SEQUENCE [LARGE SCALE GENOMIC DNA]</scope>
    <source>
        <strain evidence="1 2">DSM 43926</strain>
    </source>
</reference>
<dbReference type="EMBL" id="VCKY01000204">
    <property type="protein sequence ID" value="TMR10086.1"/>
    <property type="molecule type" value="Genomic_DNA"/>
</dbReference>
<organism evidence="1 2">
    <name type="scientific">Nonomuraea turkmeniaca</name>
    <dbReference type="NCBI Taxonomy" id="103838"/>
    <lineage>
        <taxon>Bacteria</taxon>
        <taxon>Bacillati</taxon>
        <taxon>Actinomycetota</taxon>
        <taxon>Actinomycetes</taxon>
        <taxon>Streptosporangiales</taxon>
        <taxon>Streptosporangiaceae</taxon>
        <taxon>Nonomuraea</taxon>
    </lineage>
</organism>
<dbReference type="Proteomes" id="UP000309128">
    <property type="component" value="Unassembled WGS sequence"/>
</dbReference>
<dbReference type="OrthoDB" id="3404096at2"/>
<evidence type="ECO:0000313" key="2">
    <source>
        <dbReference type="Proteomes" id="UP000309128"/>
    </source>
</evidence>